<dbReference type="Proteomes" id="UP000234323">
    <property type="component" value="Unassembled WGS sequence"/>
</dbReference>
<keyword evidence="2" id="KW-0472">Membrane</keyword>
<evidence type="ECO:0000313" key="3">
    <source>
        <dbReference type="EMBL" id="PKY41348.1"/>
    </source>
</evidence>
<accession>A0A2I1G3Y4</accession>
<dbReference type="EMBL" id="LLXI01000146">
    <property type="protein sequence ID" value="PKY41348.1"/>
    <property type="molecule type" value="Genomic_DNA"/>
</dbReference>
<keyword evidence="2" id="KW-1133">Transmembrane helix</keyword>
<evidence type="ECO:0000313" key="4">
    <source>
        <dbReference type="Proteomes" id="UP000234323"/>
    </source>
</evidence>
<dbReference type="AlphaFoldDB" id="A0A2I1G3Y4"/>
<keyword evidence="4" id="KW-1185">Reference proteome</keyword>
<protein>
    <submittedName>
        <fullName evidence="3">Uncharacterized protein</fullName>
    </submittedName>
</protein>
<dbReference type="VEuPathDB" id="FungiDB:FUN_021206"/>
<feature type="transmembrane region" description="Helical" evidence="2">
    <location>
        <begin position="175"/>
        <end position="197"/>
    </location>
</feature>
<organism evidence="3 4">
    <name type="scientific">Rhizophagus irregularis</name>
    <dbReference type="NCBI Taxonomy" id="588596"/>
    <lineage>
        <taxon>Eukaryota</taxon>
        <taxon>Fungi</taxon>
        <taxon>Fungi incertae sedis</taxon>
        <taxon>Mucoromycota</taxon>
        <taxon>Glomeromycotina</taxon>
        <taxon>Glomeromycetes</taxon>
        <taxon>Glomerales</taxon>
        <taxon>Glomeraceae</taxon>
        <taxon>Rhizophagus</taxon>
    </lineage>
</organism>
<feature type="compositionally biased region" description="Acidic residues" evidence="1">
    <location>
        <begin position="367"/>
        <end position="386"/>
    </location>
</feature>
<dbReference type="VEuPathDB" id="FungiDB:RhiirFUN_003037"/>
<evidence type="ECO:0000256" key="2">
    <source>
        <dbReference type="SAM" id="Phobius"/>
    </source>
</evidence>
<proteinExistence type="predicted"/>
<feature type="compositionally biased region" description="Basic and acidic residues" evidence="1">
    <location>
        <begin position="398"/>
        <end position="408"/>
    </location>
</feature>
<reference evidence="3 4" key="1">
    <citation type="submission" date="2015-10" db="EMBL/GenBank/DDBJ databases">
        <title>Genome analyses suggest a sexual origin of heterokaryosis in a supposedly ancient asexual fungus.</title>
        <authorList>
            <person name="Ropars J."/>
            <person name="Sedzielewska K."/>
            <person name="Noel J."/>
            <person name="Charron P."/>
            <person name="Farinelli L."/>
            <person name="Marton T."/>
            <person name="Kruger M."/>
            <person name="Pelin A."/>
            <person name="Brachmann A."/>
            <person name="Corradi N."/>
        </authorList>
    </citation>
    <scope>NUCLEOTIDE SEQUENCE [LARGE SCALE GENOMIC DNA]</scope>
    <source>
        <strain evidence="3 4">A4</strain>
    </source>
</reference>
<feature type="transmembrane region" description="Helical" evidence="2">
    <location>
        <begin position="49"/>
        <end position="73"/>
    </location>
</feature>
<feature type="transmembrane region" description="Helical" evidence="2">
    <location>
        <begin position="314"/>
        <end position="337"/>
    </location>
</feature>
<comment type="caution">
    <text evidence="3">The sequence shown here is derived from an EMBL/GenBank/DDBJ whole genome shotgun (WGS) entry which is preliminary data.</text>
</comment>
<keyword evidence="2" id="KW-0812">Transmembrane</keyword>
<sequence length="583" mass="67541">MVRLINNFTVSCREVINNELVNVNYISENPENCYCDFRINLRYCKGEQFYLIATWILVIYSILIGCISMYFLYNQVFIVGQSLFFPPSRFRGILRPRPQETFHLICFSCNLLQVIHLLVKLFDGYQNTLHAELYLDIPRLVSYALATLYPISIIHSTPNIDANTTVAIRWAPNKYLIDIVGFSLMICPFISNIPLAIYTGYYADINEIEKANFFFKIHYIMWSFWTFVLLMTIIIFWYKLISILNNHIKIISNQRDNGIIFDEKWKVEKLKKSAKNLTVVVAAFGSIFILYCVICLISAFLFKSITIYNLGLNMAAMFIMNYVIPVSFNIAQFVIIYHKLRSSRENPISTPLTILSHKRRTNKSRDDDDDDDEENITPENDNEDNEINSITSSKRKPKPLESIHHHFNDDNFSISNRSNISIISNKSSHNELFSYHHLNKSDRQIYRYGYESSNNSSPKSFKFNYKYSSGGETSTLIGTNNNNNNYNYKHNSLGISSLNSTFLGSSSNLSSPSDRDEFYINGNSPLKNNFDVNIQKEVNFSNNNSNNNSIIIDDDDDDSIFNIDKKEWLAKKPRRIPLKKSTM</sequence>
<gene>
    <name evidence="3" type="ORF">RhiirA4_441227</name>
</gene>
<feature type="transmembrane region" description="Helical" evidence="2">
    <location>
        <begin position="279"/>
        <end position="302"/>
    </location>
</feature>
<name>A0A2I1G3Y4_9GLOM</name>
<dbReference type="VEuPathDB" id="FungiDB:RhiirA1_534505"/>
<dbReference type="CDD" id="cd00637">
    <property type="entry name" value="7tm_classA_rhodopsin-like"/>
    <property type="match status" value="1"/>
</dbReference>
<feature type="transmembrane region" description="Helical" evidence="2">
    <location>
        <begin position="217"/>
        <end position="238"/>
    </location>
</feature>
<evidence type="ECO:0000256" key="1">
    <source>
        <dbReference type="SAM" id="MobiDB-lite"/>
    </source>
</evidence>
<feature type="region of interest" description="Disordered" evidence="1">
    <location>
        <begin position="359"/>
        <end position="408"/>
    </location>
</feature>